<reference evidence="2" key="1">
    <citation type="journal article" date="2023" name="Science">
        <title>Elucidation of the pathway for biosynthesis of saponin adjuvants from the soapbark tree.</title>
        <authorList>
            <person name="Reed J."/>
            <person name="Orme A."/>
            <person name="El-Demerdash A."/>
            <person name="Owen C."/>
            <person name="Martin L.B.B."/>
            <person name="Misra R.C."/>
            <person name="Kikuchi S."/>
            <person name="Rejzek M."/>
            <person name="Martin A.C."/>
            <person name="Harkess A."/>
            <person name="Leebens-Mack J."/>
            <person name="Louveau T."/>
            <person name="Stephenson M.J."/>
            <person name="Osbourn A."/>
        </authorList>
    </citation>
    <scope>NUCLEOTIDE SEQUENCE</scope>
    <source>
        <strain evidence="2">S10</strain>
    </source>
</reference>
<feature type="transmembrane region" description="Helical" evidence="1">
    <location>
        <begin position="89"/>
        <end position="113"/>
    </location>
</feature>
<evidence type="ECO:0000256" key="1">
    <source>
        <dbReference type="SAM" id="Phobius"/>
    </source>
</evidence>
<dbReference type="EMBL" id="JARAOO010000014">
    <property type="protein sequence ID" value="KAJ7944595.1"/>
    <property type="molecule type" value="Genomic_DNA"/>
</dbReference>
<dbReference type="KEGG" id="qsa:O6P43_033967"/>
<organism evidence="2 3">
    <name type="scientific">Quillaja saponaria</name>
    <name type="common">Soap bark tree</name>
    <dbReference type="NCBI Taxonomy" id="32244"/>
    <lineage>
        <taxon>Eukaryota</taxon>
        <taxon>Viridiplantae</taxon>
        <taxon>Streptophyta</taxon>
        <taxon>Embryophyta</taxon>
        <taxon>Tracheophyta</taxon>
        <taxon>Spermatophyta</taxon>
        <taxon>Magnoliopsida</taxon>
        <taxon>eudicotyledons</taxon>
        <taxon>Gunneridae</taxon>
        <taxon>Pentapetalae</taxon>
        <taxon>rosids</taxon>
        <taxon>fabids</taxon>
        <taxon>Fabales</taxon>
        <taxon>Quillajaceae</taxon>
        <taxon>Quillaja</taxon>
    </lineage>
</organism>
<keyword evidence="1" id="KW-1133">Transmembrane helix</keyword>
<name>A0AAD7P7G3_QUISA</name>
<protein>
    <submittedName>
        <fullName evidence="2">Phosphotransferase</fullName>
    </submittedName>
</protein>
<keyword evidence="1" id="KW-0472">Membrane</keyword>
<proteinExistence type="predicted"/>
<keyword evidence="1" id="KW-0812">Transmembrane</keyword>
<sequence length="119" mass="13584">MRNQVVVASVGTTATVVAIVALVRKWKRKKERQLKQTRNIVPKLARECATLITKLFKVNKKLYHLHSFLIPPSTNSLSHRATMARTLDFYLSEWVLLSSFSFVLQARGFLYILGTPPLD</sequence>
<feature type="transmembrane region" description="Helical" evidence="1">
    <location>
        <begin position="6"/>
        <end position="23"/>
    </location>
</feature>
<dbReference type="Proteomes" id="UP001163823">
    <property type="component" value="Chromosome 14"/>
</dbReference>
<evidence type="ECO:0000313" key="2">
    <source>
        <dbReference type="EMBL" id="KAJ7944595.1"/>
    </source>
</evidence>
<comment type="caution">
    <text evidence="2">The sequence shown here is derived from an EMBL/GenBank/DDBJ whole genome shotgun (WGS) entry which is preliminary data.</text>
</comment>
<gene>
    <name evidence="2" type="ORF">O6P43_033967</name>
</gene>
<keyword evidence="3" id="KW-1185">Reference proteome</keyword>
<accession>A0AAD7P7G3</accession>
<evidence type="ECO:0000313" key="3">
    <source>
        <dbReference type="Proteomes" id="UP001163823"/>
    </source>
</evidence>
<dbReference type="AlphaFoldDB" id="A0AAD7P7G3"/>